<protein>
    <recommendedName>
        <fullName evidence="3">Carboxylesterase type B domain-containing protein</fullName>
    </recommendedName>
</protein>
<dbReference type="SUPFAM" id="SSF53474">
    <property type="entry name" value="alpha/beta-Hydrolases"/>
    <property type="match status" value="1"/>
</dbReference>
<dbReference type="InParanoid" id="A0A2J7PD83"/>
<reference evidence="4 5" key="1">
    <citation type="submission" date="2017-12" db="EMBL/GenBank/DDBJ databases">
        <title>Hemimetabolous genomes reveal molecular basis of termite eusociality.</title>
        <authorList>
            <person name="Harrison M.C."/>
            <person name="Jongepier E."/>
            <person name="Robertson H.M."/>
            <person name="Arning N."/>
            <person name="Bitard-Feildel T."/>
            <person name="Chao H."/>
            <person name="Childers C.P."/>
            <person name="Dinh H."/>
            <person name="Doddapaneni H."/>
            <person name="Dugan S."/>
            <person name="Gowin J."/>
            <person name="Greiner C."/>
            <person name="Han Y."/>
            <person name="Hu H."/>
            <person name="Hughes D.S.T."/>
            <person name="Huylmans A.-K."/>
            <person name="Kemena C."/>
            <person name="Kremer L.P.M."/>
            <person name="Lee S.L."/>
            <person name="Lopez-Ezquerra A."/>
            <person name="Mallet L."/>
            <person name="Monroy-Kuhn J.M."/>
            <person name="Moser A."/>
            <person name="Murali S.C."/>
            <person name="Muzny D.M."/>
            <person name="Otani S."/>
            <person name="Piulachs M.-D."/>
            <person name="Poelchau M."/>
            <person name="Qu J."/>
            <person name="Schaub F."/>
            <person name="Wada-Katsumata A."/>
            <person name="Worley K.C."/>
            <person name="Xie Q."/>
            <person name="Ylla G."/>
            <person name="Poulsen M."/>
            <person name="Gibbs R.A."/>
            <person name="Schal C."/>
            <person name="Richards S."/>
            <person name="Belles X."/>
            <person name="Korb J."/>
            <person name="Bornberg-Bauer E."/>
        </authorList>
    </citation>
    <scope>NUCLEOTIDE SEQUENCE [LARGE SCALE GENOMIC DNA]</scope>
    <source>
        <tissue evidence="4">Whole body</tissue>
    </source>
</reference>
<dbReference type="InterPro" id="IPR050309">
    <property type="entry name" value="Type-B_Carboxylest/Lipase"/>
</dbReference>
<accession>A0A2J7PD83</accession>
<feature type="non-terminal residue" evidence="4">
    <location>
        <position position="297"/>
    </location>
</feature>
<keyword evidence="2" id="KW-0732">Signal</keyword>
<organism evidence="4 5">
    <name type="scientific">Cryptotermes secundus</name>
    <dbReference type="NCBI Taxonomy" id="105785"/>
    <lineage>
        <taxon>Eukaryota</taxon>
        <taxon>Metazoa</taxon>
        <taxon>Ecdysozoa</taxon>
        <taxon>Arthropoda</taxon>
        <taxon>Hexapoda</taxon>
        <taxon>Insecta</taxon>
        <taxon>Pterygota</taxon>
        <taxon>Neoptera</taxon>
        <taxon>Polyneoptera</taxon>
        <taxon>Dictyoptera</taxon>
        <taxon>Blattodea</taxon>
        <taxon>Blattoidea</taxon>
        <taxon>Termitoidae</taxon>
        <taxon>Kalotermitidae</taxon>
        <taxon>Cryptotermitinae</taxon>
        <taxon>Cryptotermes</taxon>
    </lineage>
</organism>
<dbReference type="Pfam" id="PF00135">
    <property type="entry name" value="COesterase"/>
    <property type="match status" value="1"/>
</dbReference>
<evidence type="ECO:0000313" key="5">
    <source>
        <dbReference type="Proteomes" id="UP000235965"/>
    </source>
</evidence>
<feature type="domain" description="Carboxylesterase type B" evidence="3">
    <location>
        <begin position="33"/>
        <end position="294"/>
    </location>
</feature>
<dbReference type="EMBL" id="NEVH01026393">
    <property type="protein sequence ID" value="PNF14291.1"/>
    <property type="molecule type" value="Genomic_DNA"/>
</dbReference>
<evidence type="ECO:0000256" key="2">
    <source>
        <dbReference type="SAM" id="SignalP"/>
    </source>
</evidence>
<dbReference type="Proteomes" id="UP000235965">
    <property type="component" value="Unassembled WGS sequence"/>
</dbReference>
<sequence length="297" mass="32195">MEMGKMLMSAVSVLFVTLFLNLANGQDLTGDPLVVRTAEGYLKGSILISRKGKSIYSFRGVRFAQPPVGNRRFKAPVPLEPWDGVKNATADGFACPQPEANTTIPTSEDCLFLNVYTTELPSNGSNPNRSVMVFFHAGGWFSVTGVSAIYGPQYLMDQDIVLVTTNYRLAALGFLSTGDEVLPGNYGMKDQVATLRWVKENIAAFGGNPDSVTIAGYSVGGASVWLHMISPMSRGLFHRAISMSPSINTFWDVNGDPLTQAKKQAAVLNCPNNTSRQIIDCLMQKSAQEIASTYGDM</sequence>
<keyword evidence="5" id="KW-1185">Reference proteome</keyword>
<dbReference type="STRING" id="105785.A0A2J7PD83"/>
<dbReference type="PANTHER" id="PTHR11559">
    <property type="entry name" value="CARBOXYLESTERASE"/>
    <property type="match status" value="1"/>
</dbReference>
<feature type="signal peptide" evidence="2">
    <location>
        <begin position="1"/>
        <end position="25"/>
    </location>
</feature>
<keyword evidence="1" id="KW-0325">Glycoprotein</keyword>
<gene>
    <name evidence="4" type="ORF">B7P43_G07082</name>
</gene>
<evidence type="ECO:0000313" key="4">
    <source>
        <dbReference type="EMBL" id="PNF14291.1"/>
    </source>
</evidence>
<dbReference type="OrthoDB" id="19653at2759"/>
<dbReference type="Gene3D" id="3.40.50.1820">
    <property type="entry name" value="alpha/beta hydrolase"/>
    <property type="match status" value="1"/>
</dbReference>
<feature type="chain" id="PRO_5014357472" description="Carboxylesterase type B domain-containing protein" evidence="2">
    <location>
        <begin position="26"/>
        <end position="297"/>
    </location>
</feature>
<dbReference type="AlphaFoldDB" id="A0A2J7PD83"/>
<dbReference type="InterPro" id="IPR002018">
    <property type="entry name" value="CarbesteraseB"/>
</dbReference>
<proteinExistence type="predicted"/>
<evidence type="ECO:0000256" key="1">
    <source>
        <dbReference type="ARBA" id="ARBA00023180"/>
    </source>
</evidence>
<evidence type="ECO:0000259" key="3">
    <source>
        <dbReference type="Pfam" id="PF00135"/>
    </source>
</evidence>
<comment type="caution">
    <text evidence="4">The sequence shown here is derived from an EMBL/GenBank/DDBJ whole genome shotgun (WGS) entry which is preliminary data.</text>
</comment>
<dbReference type="InterPro" id="IPR029058">
    <property type="entry name" value="AB_hydrolase_fold"/>
</dbReference>
<name>A0A2J7PD83_9NEOP</name>